<keyword evidence="5" id="KW-1185">Reference proteome</keyword>
<dbReference type="InterPro" id="IPR045851">
    <property type="entry name" value="AMP-bd_C_sf"/>
</dbReference>
<evidence type="ECO:0000313" key="4">
    <source>
        <dbReference type="EMBL" id="KAL1877313.1"/>
    </source>
</evidence>
<evidence type="ECO:0000259" key="3">
    <source>
        <dbReference type="Pfam" id="PF13193"/>
    </source>
</evidence>
<proteinExistence type="inferred from homology"/>
<dbReference type="Proteomes" id="UP001583193">
    <property type="component" value="Unassembled WGS sequence"/>
</dbReference>
<dbReference type="Pfam" id="PF00501">
    <property type="entry name" value="AMP-binding"/>
    <property type="match status" value="1"/>
</dbReference>
<accession>A0ABR3XMV7</accession>
<comment type="similarity">
    <text evidence="1">Belongs to the ATP-dependent AMP-binding enzyme family.</text>
</comment>
<dbReference type="InterPro" id="IPR020845">
    <property type="entry name" value="AMP-binding_CS"/>
</dbReference>
<evidence type="ECO:0000259" key="2">
    <source>
        <dbReference type="Pfam" id="PF00501"/>
    </source>
</evidence>
<dbReference type="Gene3D" id="3.40.50.12780">
    <property type="entry name" value="N-terminal domain of ligase-like"/>
    <property type="match status" value="1"/>
</dbReference>
<dbReference type="PANTHER" id="PTHR43201:SF8">
    <property type="entry name" value="ACYL-COA SYNTHETASE FAMILY MEMBER 3"/>
    <property type="match status" value="1"/>
</dbReference>
<dbReference type="InterPro" id="IPR042099">
    <property type="entry name" value="ANL_N_sf"/>
</dbReference>
<protein>
    <submittedName>
        <fullName evidence="4">Uncharacterized protein</fullName>
    </submittedName>
</protein>
<reference evidence="4 5" key="1">
    <citation type="journal article" date="2024" name="IMA Fungus">
        <title>IMA Genome - F19 : A genome assembly and annotation guide to empower mycologists, including annotated draft genome sequences of Ceratocystis pirilliformis, Diaporthe australafricana, Fusarium ophioides, Paecilomyces lecythidis, and Sporothrix stenoceras.</title>
        <authorList>
            <person name="Aylward J."/>
            <person name="Wilson A.M."/>
            <person name="Visagie C.M."/>
            <person name="Spraker J."/>
            <person name="Barnes I."/>
            <person name="Buitendag C."/>
            <person name="Ceriani C."/>
            <person name="Del Mar Angel L."/>
            <person name="du Plessis D."/>
            <person name="Fuchs T."/>
            <person name="Gasser K."/>
            <person name="Kramer D."/>
            <person name="Li W."/>
            <person name="Munsamy K."/>
            <person name="Piso A."/>
            <person name="Price J.L."/>
            <person name="Sonnekus B."/>
            <person name="Thomas C."/>
            <person name="van der Nest A."/>
            <person name="van Dijk A."/>
            <person name="van Heerden A."/>
            <person name="van Vuuren N."/>
            <person name="Yilmaz N."/>
            <person name="Duong T.A."/>
            <person name="van der Merwe N.A."/>
            <person name="Wingfield M.J."/>
            <person name="Wingfield B.D."/>
        </authorList>
    </citation>
    <scope>NUCLEOTIDE SEQUENCE [LARGE SCALE GENOMIC DNA]</scope>
    <source>
        <strain evidence="4 5">CMW 18167</strain>
    </source>
</reference>
<dbReference type="SUPFAM" id="SSF56801">
    <property type="entry name" value="Acetyl-CoA synthetase-like"/>
    <property type="match status" value="1"/>
</dbReference>
<dbReference type="InterPro" id="IPR000873">
    <property type="entry name" value="AMP-dep_synth/lig_dom"/>
</dbReference>
<comment type="caution">
    <text evidence="4">The sequence shown here is derived from an EMBL/GenBank/DDBJ whole genome shotgun (WGS) entry which is preliminary data.</text>
</comment>
<name>A0ABR3XMV7_9EURO</name>
<dbReference type="Pfam" id="PF13193">
    <property type="entry name" value="AMP-binding_C"/>
    <property type="match status" value="1"/>
</dbReference>
<dbReference type="Gene3D" id="3.30.300.30">
    <property type="match status" value="1"/>
</dbReference>
<organism evidence="4 5">
    <name type="scientific">Paecilomyces lecythidis</name>
    <dbReference type="NCBI Taxonomy" id="3004212"/>
    <lineage>
        <taxon>Eukaryota</taxon>
        <taxon>Fungi</taxon>
        <taxon>Dikarya</taxon>
        <taxon>Ascomycota</taxon>
        <taxon>Pezizomycotina</taxon>
        <taxon>Eurotiomycetes</taxon>
        <taxon>Eurotiomycetidae</taxon>
        <taxon>Eurotiales</taxon>
        <taxon>Thermoascaceae</taxon>
        <taxon>Paecilomyces</taxon>
    </lineage>
</organism>
<dbReference type="InterPro" id="IPR025110">
    <property type="entry name" value="AMP-bd_C"/>
</dbReference>
<dbReference type="EMBL" id="JAVDPF010000014">
    <property type="protein sequence ID" value="KAL1877313.1"/>
    <property type="molecule type" value="Genomic_DNA"/>
</dbReference>
<gene>
    <name evidence="4" type="ORF">Plec18167_005003</name>
</gene>
<sequence>MAATLPLHEATYLLLRAQCVSLICSTTCETLGQSVVRSMREDKDVHIPCFSPIARYFCQINGPENEIVISSDRTPDMNGASMVIFTSGTTGPPKGAVQRRTYLTGAAEAVADQYNITDKDTVLHVLPVHHASGVGLTFLPFIMAGACIEFRSGGFDAAWTWERWKRGGLAFFSGVPAIYMRMMRYYEENISNQPREVRRLYDAGAKNIRVMLCGTSALPTPVSEFWRQIRNGPIMTRYGATEFGAVIRTSLDDQHTPVNSVGTLSEAVSLKVDEEGQILVKCPHMFSKYVFDEKATKDAHDADGYFKTGDIARREGKYYFILGRASIDIIKSGGYKISALDIEREIMGLDYISEVMVVGVNDEEFGQRVAAAISLKRNQKSAGKALTLTELREDLRSKLSRYKMPTILRVVDGELPKSVTGKVQKKVLGPLFFPQNYRDLREVQVWRKTRRNRL</sequence>
<evidence type="ECO:0000313" key="5">
    <source>
        <dbReference type="Proteomes" id="UP001583193"/>
    </source>
</evidence>
<dbReference type="PROSITE" id="PS00455">
    <property type="entry name" value="AMP_BINDING"/>
    <property type="match status" value="1"/>
</dbReference>
<feature type="domain" description="AMP-dependent synthetase/ligase" evidence="2">
    <location>
        <begin position="3"/>
        <end position="289"/>
    </location>
</feature>
<feature type="domain" description="AMP-binding enzyme C-terminal" evidence="3">
    <location>
        <begin position="342"/>
        <end position="422"/>
    </location>
</feature>
<evidence type="ECO:0000256" key="1">
    <source>
        <dbReference type="ARBA" id="ARBA00006432"/>
    </source>
</evidence>
<dbReference type="PANTHER" id="PTHR43201">
    <property type="entry name" value="ACYL-COA SYNTHETASE"/>
    <property type="match status" value="1"/>
</dbReference>